<dbReference type="InterPro" id="IPR016194">
    <property type="entry name" value="SPOC-like_C_dom_sf"/>
</dbReference>
<dbReference type="Proteomes" id="UP000500826">
    <property type="component" value="Chromosome"/>
</dbReference>
<feature type="compositionally biased region" description="Basic and acidic residues" evidence="3">
    <location>
        <begin position="322"/>
        <end position="335"/>
    </location>
</feature>
<dbReference type="InterPro" id="IPR009187">
    <property type="entry name" value="Prok_Ku"/>
</dbReference>
<evidence type="ECO:0000313" key="5">
    <source>
        <dbReference type="EMBL" id="QJW85753.1"/>
    </source>
</evidence>
<reference evidence="5 6" key="1">
    <citation type="submission" date="2020-05" db="EMBL/GenBank/DDBJ databases">
        <title>Ramlibacter rhizophilus sp. nov., isolated from rhizosphere soil of national flower Mugunghwa from South Korea.</title>
        <authorList>
            <person name="Zheng-Fei Y."/>
            <person name="Huan T."/>
        </authorList>
    </citation>
    <scope>NUCLEOTIDE SEQUENCE [LARGE SCALE GENOMIC DNA]</scope>
    <source>
        <strain evidence="5 6">H242</strain>
    </source>
</reference>
<dbReference type="Pfam" id="PF02735">
    <property type="entry name" value="Ku"/>
    <property type="match status" value="1"/>
</dbReference>
<organism evidence="5 6">
    <name type="scientific">Ramlibacter terrae</name>
    <dbReference type="NCBI Taxonomy" id="2732511"/>
    <lineage>
        <taxon>Bacteria</taxon>
        <taxon>Pseudomonadati</taxon>
        <taxon>Pseudomonadota</taxon>
        <taxon>Betaproteobacteria</taxon>
        <taxon>Burkholderiales</taxon>
        <taxon>Comamonadaceae</taxon>
        <taxon>Ramlibacter</taxon>
    </lineage>
</organism>
<dbReference type="SMART" id="SM00559">
    <property type="entry name" value="Ku78"/>
    <property type="match status" value="1"/>
</dbReference>
<evidence type="ECO:0000313" key="6">
    <source>
        <dbReference type="Proteomes" id="UP000500826"/>
    </source>
</evidence>
<comment type="similarity">
    <text evidence="2">Belongs to the prokaryotic Ku family.</text>
</comment>
<dbReference type="Gene3D" id="2.40.290.10">
    <property type="match status" value="1"/>
</dbReference>
<feature type="domain" description="Ku" evidence="4">
    <location>
        <begin position="57"/>
        <end position="185"/>
    </location>
</feature>
<evidence type="ECO:0000256" key="3">
    <source>
        <dbReference type="SAM" id="MobiDB-lite"/>
    </source>
</evidence>
<accession>A0ABX6P6P1</accession>
<dbReference type="HAMAP" id="MF_01875">
    <property type="entry name" value="Prokaryotic_Ku"/>
    <property type="match status" value="1"/>
</dbReference>
<dbReference type="SUPFAM" id="SSF100939">
    <property type="entry name" value="SPOC domain-like"/>
    <property type="match status" value="1"/>
</dbReference>
<gene>
    <name evidence="2" type="primary">ku</name>
    <name evidence="5" type="ORF">HK414_07135</name>
</gene>
<name>A0ABX6P6P1_9BURK</name>
<sequence length="486" mass="54309">MAKTSTRSLWKGAITFGLVHIPIGLYSATEESDLNFDWLDKRTMDPVGYKRVNKRTGREIEKENVVKGIEHGKGNYVVLSPEEVAEAYPKTTQTIEIEAFVDVDEVPFVYLERPYYTAPINKGEKVYALLREALRETGKAGLAKVVIHSKQHLAVVLPCGPALVLNLVRWGGEIRSREGLPLPAAGKATIKDAELKMARHLIEEMSGHWSADEYRDSFRDAIMKLVDAKAKAGETETVEPLEEAPESQGADVIDLTELLRRSLKGGGKESAPAPAGKPAAEDPCRREEEGDARRAARTRRGQGGAGQEDARPARRLKIRGQHGRDDLPGRLDACRPRRRRRDHPRAHPLQAAVRPARRAGPQAPARAAALLRLGRRAAAGRRVPGRRPRGRGRARRRLHDPHGLVSELAGDMAELMAVHNRLIIFLSTQQALWLRDPENWLESEHDKRFMALWRQHQYALQALHAKLQQVTSVRVDAAPRRQSTYA</sequence>
<evidence type="ECO:0000256" key="1">
    <source>
        <dbReference type="ARBA" id="ARBA00023125"/>
    </source>
</evidence>
<feature type="region of interest" description="Disordered" evidence="3">
    <location>
        <begin position="263"/>
        <end position="362"/>
    </location>
</feature>
<keyword evidence="2" id="KW-0234">DNA repair</keyword>
<evidence type="ECO:0000256" key="2">
    <source>
        <dbReference type="HAMAP-Rule" id="MF_01875"/>
    </source>
</evidence>
<keyword evidence="1 2" id="KW-0238">DNA-binding</keyword>
<keyword evidence="6" id="KW-1185">Reference proteome</keyword>
<dbReference type="PANTHER" id="PTHR41251:SF1">
    <property type="entry name" value="NON-HOMOLOGOUS END JOINING PROTEIN KU"/>
    <property type="match status" value="1"/>
</dbReference>
<dbReference type="PANTHER" id="PTHR41251">
    <property type="entry name" value="NON-HOMOLOGOUS END JOINING PROTEIN KU"/>
    <property type="match status" value="1"/>
</dbReference>
<proteinExistence type="inferred from homology"/>
<evidence type="ECO:0000259" key="4">
    <source>
        <dbReference type="SMART" id="SM00559"/>
    </source>
</evidence>
<keyword evidence="2" id="KW-0233">DNA recombination</keyword>
<dbReference type="NCBIfam" id="TIGR02772">
    <property type="entry name" value="Ku_bact"/>
    <property type="match status" value="1"/>
</dbReference>
<comment type="function">
    <text evidence="2">With LigD forms a non-homologous end joining (NHEJ) DNA repair enzyme, which repairs dsDNA breaks with reduced fidelity. Binds linear dsDNA with 5'- and 3'- overhangs but not closed circular dsDNA nor ssDNA. Recruits and stimulates the ligase activity of LigD.</text>
</comment>
<dbReference type="CDD" id="cd00789">
    <property type="entry name" value="KU_like"/>
    <property type="match status" value="1"/>
</dbReference>
<dbReference type="EMBL" id="CP053418">
    <property type="protein sequence ID" value="QJW85753.1"/>
    <property type="molecule type" value="Genomic_DNA"/>
</dbReference>
<keyword evidence="2" id="KW-0227">DNA damage</keyword>
<feature type="compositionally biased region" description="Basic residues" evidence="3">
    <location>
        <begin position="336"/>
        <end position="346"/>
    </location>
</feature>
<protein>
    <recommendedName>
        <fullName evidence="2">Non-homologous end joining protein Ku</fullName>
    </recommendedName>
</protein>
<feature type="compositionally biased region" description="Basic and acidic residues" evidence="3">
    <location>
        <begin position="279"/>
        <end position="294"/>
    </location>
</feature>
<dbReference type="InterPro" id="IPR006164">
    <property type="entry name" value="DNA_bd_Ku70/Ku80"/>
</dbReference>
<feature type="compositionally biased region" description="Low complexity" evidence="3">
    <location>
        <begin position="347"/>
        <end position="362"/>
    </location>
</feature>
<comment type="subunit">
    <text evidence="2">Homodimer. Interacts with LigD.</text>
</comment>